<dbReference type="InterPro" id="IPR014284">
    <property type="entry name" value="RNA_pol_sigma-70_dom"/>
</dbReference>
<evidence type="ECO:0000313" key="7">
    <source>
        <dbReference type="EMBL" id="MFC4314077.1"/>
    </source>
</evidence>
<feature type="domain" description="RNA polymerase sigma factor 70 region 4 type 2" evidence="6">
    <location>
        <begin position="124"/>
        <end position="174"/>
    </location>
</feature>
<dbReference type="InterPro" id="IPR036388">
    <property type="entry name" value="WH-like_DNA-bd_sf"/>
</dbReference>
<dbReference type="InterPro" id="IPR039425">
    <property type="entry name" value="RNA_pol_sigma-70-like"/>
</dbReference>
<evidence type="ECO:0000313" key="8">
    <source>
        <dbReference type="Proteomes" id="UP001595904"/>
    </source>
</evidence>
<dbReference type="PANTHER" id="PTHR43133:SF62">
    <property type="entry name" value="RNA POLYMERASE SIGMA FACTOR SIGZ"/>
    <property type="match status" value="1"/>
</dbReference>
<dbReference type="SUPFAM" id="SSF88946">
    <property type="entry name" value="Sigma2 domain of RNA polymerase sigma factors"/>
    <property type="match status" value="1"/>
</dbReference>
<keyword evidence="4" id="KW-0804">Transcription</keyword>
<dbReference type="InterPro" id="IPR013325">
    <property type="entry name" value="RNA_pol_sigma_r2"/>
</dbReference>
<keyword evidence="2" id="KW-0805">Transcription regulation</keyword>
<evidence type="ECO:0000259" key="5">
    <source>
        <dbReference type="Pfam" id="PF04542"/>
    </source>
</evidence>
<keyword evidence="8" id="KW-1185">Reference proteome</keyword>
<reference evidence="8" key="1">
    <citation type="journal article" date="2019" name="Int. J. Syst. Evol. Microbiol.">
        <title>The Global Catalogue of Microorganisms (GCM) 10K type strain sequencing project: providing services to taxonomists for standard genome sequencing and annotation.</title>
        <authorList>
            <consortium name="The Broad Institute Genomics Platform"/>
            <consortium name="The Broad Institute Genome Sequencing Center for Infectious Disease"/>
            <person name="Wu L."/>
            <person name="Ma J."/>
        </authorList>
    </citation>
    <scope>NUCLEOTIDE SEQUENCE [LARGE SCALE GENOMIC DNA]</scope>
    <source>
        <strain evidence="8">CGMCC 1.10759</strain>
    </source>
</reference>
<name>A0ABV8T2V2_9GAMM</name>
<dbReference type="NCBIfam" id="TIGR02937">
    <property type="entry name" value="sigma70-ECF"/>
    <property type="match status" value="1"/>
</dbReference>
<accession>A0ABV8T2V2</accession>
<comment type="caution">
    <text evidence="7">The sequence shown here is derived from an EMBL/GenBank/DDBJ whole genome shotgun (WGS) entry which is preliminary data.</text>
</comment>
<dbReference type="Gene3D" id="1.10.10.10">
    <property type="entry name" value="Winged helix-like DNA-binding domain superfamily/Winged helix DNA-binding domain"/>
    <property type="match status" value="1"/>
</dbReference>
<evidence type="ECO:0000256" key="2">
    <source>
        <dbReference type="ARBA" id="ARBA00023015"/>
    </source>
</evidence>
<dbReference type="Pfam" id="PF08281">
    <property type="entry name" value="Sigma70_r4_2"/>
    <property type="match status" value="1"/>
</dbReference>
<protein>
    <submittedName>
        <fullName evidence="7">Sigma-70 family RNA polymerase sigma factor</fullName>
    </submittedName>
</protein>
<evidence type="ECO:0000256" key="4">
    <source>
        <dbReference type="ARBA" id="ARBA00023163"/>
    </source>
</evidence>
<dbReference type="InterPro" id="IPR007627">
    <property type="entry name" value="RNA_pol_sigma70_r2"/>
</dbReference>
<gene>
    <name evidence="7" type="ORF">ACFPN2_33700</name>
</gene>
<dbReference type="EMBL" id="JBHSDU010000015">
    <property type="protein sequence ID" value="MFC4314077.1"/>
    <property type="molecule type" value="Genomic_DNA"/>
</dbReference>
<dbReference type="CDD" id="cd06171">
    <property type="entry name" value="Sigma70_r4"/>
    <property type="match status" value="1"/>
</dbReference>
<dbReference type="RefSeq" id="WP_380604960.1">
    <property type="nucleotide sequence ID" value="NZ_JBHSDU010000015.1"/>
</dbReference>
<dbReference type="InterPro" id="IPR013249">
    <property type="entry name" value="RNA_pol_sigma70_r4_t2"/>
</dbReference>
<evidence type="ECO:0000256" key="1">
    <source>
        <dbReference type="ARBA" id="ARBA00010641"/>
    </source>
</evidence>
<evidence type="ECO:0000259" key="6">
    <source>
        <dbReference type="Pfam" id="PF08281"/>
    </source>
</evidence>
<dbReference type="Gene3D" id="1.10.1740.10">
    <property type="match status" value="1"/>
</dbReference>
<dbReference type="PANTHER" id="PTHR43133">
    <property type="entry name" value="RNA POLYMERASE ECF-TYPE SIGMA FACTO"/>
    <property type="match status" value="1"/>
</dbReference>
<comment type="similarity">
    <text evidence="1">Belongs to the sigma-70 factor family. ECF subfamily.</text>
</comment>
<proteinExistence type="inferred from homology"/>
<sequence>MAEQQELARLLQATAHGDRQAFARLYELTAPKLLGAGVHMLKRRELAEDVLQDLFVKVWHRASEYQAERGGVLTWLYSVQRYLALDKLRAQRPTEALDEEMSSTLASDGPDPSTMAMSDDMAARVRRCLDTLTDTQRRTVTLAFFEGLTHAELTEKLQTPLGTVKSWIRRGLLSLQKCLEQ</sequence>
<feature type="domain" description="RNA polymerase sigma-70 region 2" evidence="5">
    <location>
        <begin position="25"/>
        <end position="92"/>
    </location>
</feature>
<evidence type="ECO:0000256" key="3">
    <source>
        <dbReference type="ARBA" id="ARBA00023082"/>
    </source>
</evidence>
<organism evidence="7 8">
    <name type="scientific">Steroidobacter flavus</name>
    <dbReference type="NCBI Taxonomy" id="1842136"/>
    <lineage>
        <taxon>Bacteria</taxon>
        <taxon>Pseudomonadati</taxon>
        <taxon>Pseudomonadota</taxon>
        <taxon>Gammaproteobacteria</taxon>
        <taxon>Steroidobacterales</taxon>
        <taxon>Steroidobacteraceae</taxon>
        <taxon>Steroidobacter</taxon>
    </lineage>
</organism>
<dbReference type="InterPro" id="IPR013324">
    <property type="entry name" value="RNA_pol_sigma_r3/r4-like"/>
</dbReference>
<dbReference type="Proteomes" id="UP001595904">
    <property type="component" value="Unassembled WGS sequence"/>
</dbReference>
<dbReference type="Pfam" id="PF04542">
    <property type="entry name" value="Sigma70_r2"/>
    <property type="match status" value="1"/>
</dbReference>
<keyword evidence="3" id="KW-0731">Sigma factor</keyword>
<dbReference type="SUPFAM" id="SSF88659">
    <property type="entry name" value="Sigma3 and sigma4 domains of RNA polymerase sigma factors"/>
    <property type="match status" value="1"/>
</dbReference>